<organism evidence="3 4">
    <name type="scientific">Chiayiivirga flava</name>
    <dbReference type="NCBI Taxonomy" id="659595"/>
    <lineage>
        <taxon>Bacteria</taxon>
        <taxon>Pseudomonadati</taxon>
        <taxon>Pseudomonadota</taxon>
        <taxon>Gammaproteobacteria</taxon>
        <taxon>Lysobacterales</taxon>
        <taxon>Lysobacteraceae</taxon>
        <taxon>Chiayiivirga</taxon>
    </lineage>
</organism>
<reference evidence="3 4" key="1">
    <citation type="submission" date="2020-08" db="EMBL/GenBank/DDBJ databases">
        <title>Genomic Encyclopedia of Type Strains, Phase IV (KMG-IV): sequencing the most valuable type-strain genomes for metagenomic binning, comparative biology and taxonomic classification.</title>
        <authorList>
            <person name="Goeker M."/>
        </authorList>
    </citation>
    <scope>NUCLEOTIDE SEQUENCE [LARGE SCALE GENOMIC DNA]</scope>
    <source>
        <strain evidence="3 4">DSM 24163</strain>
    </source>
</reference>
<proteinExistence type="predicted"/>
<evidence type="ECO:0000313" key="4">
    <source>
        <dbReference type="Proteomes" id="UP000521199"/>
    </source>
</evidence>
<dbReference type="Pfam" id="PF07793">
    <property type="entry name" value="DUF1631"/>
    <property type="match status" value="1"/>
</dbReference>
<keyword evidence="1" id="KW-0175">Coiled coil</keyword>
<dbReference type="RefSeq" id="WP_183959657.1">
    <property type="nucleotide sequence ID" value="NZ_JACHHP010000001.1"/>
</dbReference>
<evidence type="ECO:0000256" key="1">
    <source>
        <dbReference type="SAM" id="Coils"/>
    </source>
</evidence>
<feature type="compositionally biased region" description="Low complexity" evidence="2">
    <location>
        <begin position="285"/>
        <end position="309"/>
    </location>
</feature>
<dbReference type="AlphaFoldDB" id="A0A7W8D3A4"/>
<feature type="coiled-coil region" evidence="1">
    <location>
        <begin position="494"/>
        <end position="535"/>
    </location>
</feature>
<dbReference type="EMBL" id="JACHHP010000001">
    <property type="protein sequence ID" value="MBB5207145.1"/>
    <property type="molecule type" value="Genomic_DNA"/>
</dbReference>
<feature type="region of interest" description="Disordered" evidence="2">
    <location>
        <begin position="220"/>
        <end position="263"/>
    </location>
</feature>
<evidence type="ECO:0000313" key="3">
    <source>
        <dbReference type="EMBL" id="MBB5207145.1"/>
    </source>
</evidence>
<feature type="region of interest" description="Disordered" evidence="2">
    <location>
        <begin position="282"/>
        <end position="320"/>
    </location>
</feature>
<gene>
    <name evidence="3" type="ORF">HNQ52_000661</name>
</gene>
<evidence type="ECO:0008006" key="5">
    <source>
        <dbReference type="Google" id="ProtNLM"/>
    </source>
</evidence>
<protein>
    <recommendedName>
        <fullName evidence="5">DUF1631 domain-containing protein</fullName>
    </recommendedName>
</protein>
<name>A0A7W8D3A4_9GAMM</name>
<feature type="compositionally biased region" description="Basic and acidic residues" evidence="2">
    <location>
        <begin position="230"/>
        <end position="250"/>
    </location>
</feature>
<accession>A0A7W8D3A4</accession>
<comment type="caution">
    <text evidence="3">The sequence shown here is derived from an EMBL/GenBank/DDBJ whole genome shotgun (WGS) entry which is preliminary data.</text>
</comment>
<sequence>MDLGPRLGKTGADHSALLGSLRLRATKRLGALLGDVLEKADDTLFDFVQRADGSLNHQEYFDAMRELRKQRPVCEQRYQEHFAEAFAALDRRNPISINLERSLTESRELSLLSEEQLEEQLSTSMVATALSRLLNPLLHQLNHRLGIVAGGQELDDTSNPIAPAHVAFAFRHAMQPCDITIRVKVLLFKLYEREMGRGLHGLYSELNRALVEAGIASEVRPSFTRPPMQRGERRRPDDDGAVHGLQEHDSGPAPAGGGYRGAETATEQSIFASLHDLLEGYRRTQGGPRFGGAAAAGAEPQHGGPAGAQHGSGSALGSTEPLRALSSDEMLSVLSLFQNDMPEGLRDAVIDPEKSVTQRLKQELLSGAERLGLDPSHSRMSAADEDAIDLVGMLFDVMLDERDFNTSTRGMMGRLIVPFTKVAMLDRRMFLQKTHPARRLLNALAEACEGNSGEGPQEKELMGRVDRTITRLVAEFNEDIAIFETLEQEFRDFIEQHRRRVALAERRTAEAQRGRERLEHARAMALEELRALSERHPELPLPLESFLRRYWCHHLTLCALRDDGGSGKYQQAVNTGEELAALAGADADQRVRAERFAAMHAQIEPILVSAGCVGSAAQDVMDSLLTAVGGRAGPAVEQDVVVALERNAPPQEPVAVTDTPVAADEGVSEAADAAAHLDFDPADADRIRRLTIGTWIQFTEDDGTTTPAKLSWISPISNRMLFVNRRGLRYCVASPEELAALMRERKLNIRQTDTAFEHAMSQVLGRLRSGGAETPQA</sequence>
<dbReference type="Proteomes" id="UP000521199">
    <property type="component" value="Unassembled WGS sequence"/>
</dbReference>
<evidence type="ECO:0000256" key="2">
    <source>
        <dbReference type="SAM" id="MobiDB-lite"/>
    </source>
</evidence>
<dbReference type="InterPro" id="IPR012434">
    <property type="entry name" value="DUF1631"/>
</dbReference>
<keyword evidence="4" id="KW-1185">Reference proteome</keyword>